<dbReference type="PROSITE" id="PS50297">
    <property type="entry name" value="ANK_REP_REGION"/>
    <property type="match status" value="2"/>
</dbReference>
<dbReference type="PANTHER" id="PTHR24126">
    <property type="entry name" value="ANKYRIN REPEAT, PH AND SEC7 DOMAIN CONTAINING PROTEIN SECG-RELATED"/>
    <property type="match status" value="1"/>
</dbReference>
<dbReference type="Pfam" id="PF12796">
    <property type="entry name" value="Ank_2"/>
    <property type="match status" value="1"/>
</dbReference>
<dbReference type="PROSITE" id="PS50088">
    <property type="entry name" value="ANK_REPEAT"/>
    <property type="match status" value="2"/>
</dbReference>
<keyword evidence="1" id="KW-0677">Repeat</keyword>
<dbReference type="AlphaFoldDB" id="A0A316YXN5"/>
<dbReference type="RefSeq" id="XP_025381149.1">
    <property type="nucleotide sequence ID" value="XM_025520692.1"/>
</dbReference>
<organism evidence="5 6">
    <name type="scientific">Acaromyces ingoldii</name>
    <dbReference type="NCBI Taxonomy" id="215250"/>
    <lineage>
        <taxon>Eukaryota</taxon>
        <taxon>Fungi</taxon>
        <taxon>Dikarya</taxon>
        <taxon>Basidiomycota</taxon>
        <taxon>Ustilaginomycotina</taxon>
        <taxon>Exobasidiomycetes</taxon>
        <taxon>Exobasidiales</taxon>
        <taxon>Cryptobasidiaceae</taxon>
        <taxon>Acaromyces</taxon>
    </lineage>
</organism>
<gene>
    <name evidence="5" type="ORF">FA10DRAFT_264546</name>
</gene>
<dbReference type="InParanoid" id="A0A316YXN5"/>
<feature type="repeat" description="ANK" evidence="3">
    <location>
        <begin position="110"/>
        <end position="132"/>
    </location>
</feature>
<keyword evidence="6" id="KW-1185">Reference proteome</keyword>
<dbReference type="EMBL" id="KZ819634">
    <property type="protein sequence ID" value="PWN93951.1"/>
    <property type="molecule type" value="Genomic_DNA"/>
</dbReference>
<dbReference type="Proteomes" id="UP000245768">
    <property type="component" value="Unassembled WGS sequence"/>
</dbReference>
<accession>A0A316YXN5</accession>
<evidence type="ECO:0000256" key="1">
    <source>
        <dbReference type="ARBA" id="ARBA00022737"/>
    </source>
</evidence>
<evidence type="ECO:0000256" key="4">
    <source>
        <dbReference type="SAM" id="MobiDB-lite"/>
    </source>
</evidence>
<keyword evidence="2 3" id="KW-0040">ANK repeat</keyword>
<name>A0A316YXN5_9BASI</name>
<evidence type="ECO:0000256" key="2">
    <source>
        <dbReference type="ARBA" id="ARBA00023043"/>
    </source>
</evidence>
<dbReference type="InterPro" id="IPR036770">
    <property type="entry name" value="Ankyrin_rpt-contain_sf"/>
</dbReference>
<evidence type="ECO:0000313" key="6">
    <source>
        <dbReference type="Proteomes" id="UP000245768"/>
    </source>
</evidence>
<dbReference type="SMART" id="SM00248">
    <property type="entry name" value="ANK"/>
    <property type="match status" value="3"/>
</dbReference>
<dbReference type="GeneID" id="37042608"/>
<feature type="repeat" description="ANK" evidence="3">
    <location>
        <begin position="62"/>
        <end position="98"/>
    </location>
</feature>
<proteinExistence type="predicted"/>
<dbReference type="PANTHER" id="PTHR24126:SF14">
    <property type="entry name" value="ANK_REP_REGION DOMAIN-CONTAINING PROTEIN"/>
    <property type="match status" value="1"/>
</dbReference>
<dbReference type="InterPro" id="IPR002110">
    <property type="entry name" value="Ankyrin_rpt"/>
</dbReference>
<dbReference type="STRING" id="215250.A0A316YXN5"/>
<evidence type="ECO:0000313" key="5">
    <source>
        <dbReference type="EMBL" id="PWN93951.1"/>
    </source>
</evidence>
<sequence>MHDGTQGSLLVLAADDVEDAILLARVGDTDELIALLQRHSSRSLLTGATMGDLVRQIQDPETGNTLLHYASANGHSSLIKRLVELLLQQKAEGREQEVVALAYLLRANKSGNTALHWASLNGQLEVVRILIDTIEGLASQTEGNKQGIAVSKQDEDGEEEDEAKRRSIWDVVNAAGRGPMSEAQMNNQEEVVRFLLDRMIAATASSPTAEQDT</sequence>
<dbReference type="OrthoDB" id="10057496at2759"/>
<feature type="region of interest" description="Disordered" evidence="4">
    <location>
        <begin position="145"/>
        <end position="166"/>
    </location>
</feature>
<evidence type="ECO:0000256" key="3">
    <source>
        <dbReference type="PROSITE-ProRule" id="PRU00023"/>
    </source>
</evidence>
<reference evidence="5 6" key="1">
    <citation type="journal article" date="2018" name="Mol. Biol. Evol.">
        <title>Broad Genomic Sampling Reveals a Smut Pathogenic Ancestry of the Fungal Clade Ustilaginomycotina.</title>
        <authorList>
            <person name="Kijpornyongpan T."/>
            <person name="Mondo S.J."/>
            <person name="Barry K."/>
            <person name="Sandor L."/>
            <person name="Lee J."/>
            <person name="Lipzen A."/>
            <person name="Pangilinan J."/>
            <person name="LaButti K."/>
            <person name="Hainaut M."/>
            <person name="Henrissat B."/>
            <person name="Grigoriev I.V."/>
            <person name="Spatafora J.W."/>
            <person name="Aime M.C."/>
        </authorList>
    </citation>
    <scope>NUCLEOTIDE SEQUENCE [LARGE SCALE GENOMIC DNA]</scope>
    <source>
        <strain evidence="5 6">MCA 4198</strain>
    </source>
</reference>
<dbReference type="Gene3D" id="1.25.40.20">
    <property type="entry name" value="Ankyrin repeat-containing domain"/>
    <property type="match status" value="1"/>
</dbReference>
<dbReference type="SUPFAM" id="SSF48403">
    <property type="entry name" value="Ankyrin repeat"/>
    <property type="match status" value="1"/>
</dbReference>
<protein>
    <submittedName>
        <fullName evidence="5">Uncharacterized protein</fullName>
    </submittedName>
</protein>